<accession>A0A914DQ61</accession>
<dbReference type="AlphaFoldDB" id="A0A914DQ61"/>
<feature type="region of interest" description="Disordered" evidence="1">
    <location>
        <begin position="71"/>
        <end position="90"/>
    </location>
</feature>
<evidence type="ECO:0000256" key="1">
    <source>
        <dbReference type="SAM" id="MobiDB-lite"/>
    </source>
</evidence>
<dbReference type="Proteomes" id="UP000887540">
    <property type="component" value="Unplaced"/>
</dbReference>
<reference evidence="4" key="1">
    <citation type="submission" date="2022-11" db="UniProtKB">
        <authorList>
            <consortium name="WormBaseParasite"/>
        </authorList>
    </citation>
    <scope>IDENTIFICATION</scope>
</reference>
<sequence length="90" mass="10183">MKCQKFSIDEEEDNSEMTMFVCGKLKPIEKSLPEKLFSNGPLVLSAVVLLIMSIFVCICIWCVCGCCRKKTNRRNDNSSRTPLEDSLDVC</sequence>
<protein>
    <submittedName>
        <fullName evidence="4">Uncharacterized protein</fullName>
    </submittedName>
</protein>
<proteinExistence type="predicted"/>
<keyword evidence="2" id="KW-0472">Membrane</keyword>
<keyword evidence="2" id="KW-1133">Transmembrane helix</keyword>
<keyword evidence="2" id="KW-0812">Transmembrane</keyword>
<name>A0A914DQ61_9BILA</name>
<organism evidence="3 4">
    <name type="scientific">Acrobeloides nanus</name>
    <dbReference type="NCBI Taxonomy" id="290746"/>
    <lineage>
        <taxon>Eukaryota</taxon>
        <taxon>Metazoa</taxon>
        <taxon>Ecdysozoa</taxon>
        <taxon>Nematoda</taxon>
        <taxon>Chromadorea</taxon>
        <taxon>Rhabditida</taxon>
        <taxon>Tylenchina</taxon>
        <taxon>Cephalobomorpha</taxon>
        <taxon>Cephaloboidea</taxon>
        <taxon>Cephalobidae</taxon>
        <taxon>Acrobeloides</taxon>
    </lineage>
</organism>
<feature type="transmembrane region" description="Helical" evidence="2">
    <location>
        <begin position="42"/>
        <end position="64"/>
    </location>
</feature>
<evidence type="ECO:0000256" key="2">
    <source>
        <dbReference type="SAM" id="Phobius"/>
    </source>
</evidence>
<dbReference type="WBParaSite" id="ACRNAN_scaffold3572.g28366.t1">
    <property type="protein sequence ID" value="ACRNAN_scaffold3572.g28366.t1"/>
    <property type="gene ID" value="ACRNAN_scaffold3572.g28366"/>
</dbReference>
<evidence type="ECO:0000313" key="3">
    <source>
        <dbReference type="Proteomes" id="UP000887540"/>
    </source>
</evidence>
<keyword evidence="3" id="KW-1185">Reference proteome</keyword>
<evidence type="ECO:0000313" key="4">
    <source>
        <dbReference type="WBParaSite" id="ACRNAN_scaffold3572.g28366.t1"/>
    </source>
</evidence>